<keyword evidence="3" id="KW-0547">Nucleotide-binding</keyword>
<dbReference type="PROSITE" id="PS50893">
    <property type="entry name" value="ABC_TRANSPORTER_2"/>
    <property type="match status" value="1"/>
</dbReference>
<accession>A0A133U585</accession>
<dbReference type="PANTHER" id="PTHR43790:SF9">
    <property type="entry name" value="GALACTOFURANOSE TRANSPORTER ATP-BINDING PROTEIN YTFR"/>
    <property type="match status" value="1"/>
</dbReference>
<evidence type="ECO:0000256" key="3">
    <source>
        <dbReference type="ARBA" id="ARBA00022741"/>
    </source>
</evidence>
<dbReference type="InterPro" id="IPR050107">
    <property type="entry name" value="ABC_carbohydrate_import_ATPase"/>
</dbReference>
<dbReference type="Gene3D" id="3.40.50.300">
    <property type="entry name" value="P-loop containing nucleotide triphosphate hydrolases"/>
    <property type="match status" value="1"/>
</dbReference>
<feature type="domain" description="ABC transporter" evidence="5">
    <location>
        <begin position="1"/>
        <end position="228"/>
    </location>
</feature>
<proteinExistence type="predicted"/>
<dbReference type="PANTHER" id="PTHR43790">
    <property type="entry name" value="CARBOHYDRATE TRANSPORT ATP-BINDING PROTEIN MG119-RELATED"/>
    <property type="match status" value="1"/>
</dbReference>
<sequence>MNLFLLSSLVVYREGEIIGIAGTSDSGKIELIESIWGNREPVEGAITLNGKELSDLSFKEKMNQIAFIPDSVEEGLNLNFKVHENLASLDYYSKKLSGTLRFYDNVSEEMAKEYVKRLNIDTPGVNTLSRSLSGGNRKKVMVARALNEKYDVVLALEPDSELDLQTKFQVYNEFIKLRNKGSCILFSPEDISDLKLIADKIIVMNKGEIVSSRLPTKISVEEIGRKMLE</sequence>
<dbReference type="EMBL" id="LHXK01000041">
    <property type="protein sequence ID" value="KXA89341.1"/>
    <property type="molecule type" value="Genomic_DNA"/>
</dbReference>
<name>A0A133U585_9EURY</name>
<keyword evidence="2" id="KW-0677">Repeat</keyword>
<keyword evidence="1" id="KW-0813">Transport</keyword>
<dbReference type="SUPFAM" id="SSF52540">
    <property type="entry name" value="P-loop containing nucleoside triphosphate hydrolases"/>
    <property type="match status" value="1"/>
</dbReference>
<dbReference type="GO" id="GO:0016887">
    <property type="term" value="F:ATP hydrolysis activity"/>
    <property type="evidence" value="ECO:0007669"/>
    <property type="project" value="InterPro"/>
</dbReference>
<keyword evidence="4" id="KW-0067">ATP-binding</keyword>
<gene>
    <name evidence="6" type="ORF">AKJ61_03095</name>
</gene>
<reference evidence="6 7" key="1">
    <citation type="journal article" date="2016" name="Sci. Rep.">
        <title>Metabolic traits of an uncultured archaeal lineage -MSBL1- from brine pools of the Red Sea.</title>
        <authorList>
            <person name="Mwirichia R."/>
            <person name="Alam I."/>
            <person name="Rashid M."/>
            <person name="Vinu M."/>
            <person name="Ba-Alawi W."/>
            <person name="Anthony Kamau A."/>
            <person name="Kamanda Ngugi D."/>
            <person name="Goker M."/>
            <person name="Klenk H.P."/>
            <person name="Bajic V."/>
            <person name="Stingl U."/>
        </authorList>
    </citation>
    <scope>NUCLEOTIDE SEQUENCE [LARGE SCALE GENOMIC DNA]</scope>
    <source>
        <strain evidence="6">SCGC-AAA259B11</strain>
    </source>
</reference>
<organism evidence="6 7">
    <name type="scientific">candidate division MSBL1 archaeon SCGC-AAA259B11</name>
    <dbReference type="NCBI Taxonomy" id="1698260"/>
    <lineage>
        <taxon>Archaea</taxon>
        <taxon>Methanobacteriati</taxon>
        <taxon>Methanobacteriota</taxon>
        <taxon>candidate division MSBL1</taxon>
    </lineage>
</organism>
<evidence type="ECO:0000256" key="1">
    <source>
        <dbReference type="ARBA" id="ARBA00022448"/>
    </source>
</evidence>
<dbReference type="Pfam" id="PF00005">
    <property type="entry name" value="ABC_tran"/>
    <property type="match status" value="1"/>
</dbReference>
<protein>
    <recommendedName>
        <fullName evidence="5">ABC transporter domain-containing protein</fullName>
    </recommendedName>
</protein>
<dbReference type="InterPro" id="IPR017871">
    <property type="entry name" value="ABC_transporter-like_CS"/>
</dbReference>
<dbReference type="PROSITE" id="PS00211">
    <property type="entry name" value="ABC_TRANSPORTER_1"/>
    <property type="match status" value="1"/>
</dbReference>
<keyword evidence="7" id="KW-1185">Reference proteome</keyword>
<evidence type="ECO:0000256" key="2">
    <source>
        <dbReference type="ARBA" id="ARBA00022737"/>
    </source>
</evidence>
<evidence type="ECO:0000256" key="4">
    <source>
        <dbReference type="ARBA" id="ARBA00022840"/>
    </source>
</evidence>
<evidence type="ECO:0000259" key="5">
    <source>
        <dbReference type="PROSITE" id="PS50893"/>
    </source>
</evidence>
<dbReference type="AlphaFoldDB" id="A0A133U585"/>
<evidence type="ECO:0000313" key="7">
    <source>
        <dbReference type="Proteomes" id="UP000070184"/>
    </source>
</evidence>
<evidence type="ECO:0000313" key="6">
    <source>
        <dbReference type="EMBL" id="KXA89341.1"/>
    </source>
</evidence>
<dbReference type="InterPro" id="IPR027417">
    <property type="entry name" value="P-loop_NTPase"/>
</dbReference>
<comment type="caution">
    <text evidence="6">The sequence shown here is derived from an EMBL/GenBank/DDBJ whole genome shotgun (WGS) entry which is preliminary data.</text>
</comment>
<dbReference type="Proteomes" id="UP000070184">
    <property type="component" value="Unassembled WGS sequence"/>
</dbReference>
<dbReference type="InterPro" id="IPR003439">
    <property type="entry name" value="ABC_transporter-like_ATP-bd"/>
</dbReference>
<dbReference type="GO" id="GO:0005524">
    <property type="term" value="F:ATP binding"/>
    <property type="evidence" value="ECO:0007669"/>
    <property type="project" value="UniProtKB-KW"/>
</dbReference>